<sequence length="193" mass="22087">MVLTIFVAVINSQYPLTYGCVAQVLAYSPMNKLYNFVNNLNNKDTTLAQRKTRANSWVPNNMGTHLFSALDIYSSKSTALAAIISLLDHRNTVGLFWDDLFPGIQTVFNKSVANQYKAMWAKTDKVYDNAFFDALNEWYAYCHYHSPSGKRTALYNAIQKVTTKYVNDTSLNYDPMGTSYTLRFFLMMLLGMW</sequence>
<organism evidence="1 2">
    <name type="scientific">Caenorhabditis angaria</name>
    <dbReference type="NCBI Taxonomy" id="860376"/>
    <lineage>
        <taxon>Eukaryota</taxon>
        <taxon>Metazoa</taxon>
        <taxon>Ecdysozoa</taxon>
        <taxon>Nematoda</taxon>
        <taxon>Chromadorea</taxon>
        <taxon>Rhabditida</taxon>
        <taxon>Rhabditina</taxon>
        <taxon>Rhabditomorpha</taxon>
        <taxon>Rhabditoidea</taxon>
        <taxon>Rhabditidae</taxon>
        <taxon>Peloderinae</taxon>
        <taxon>Caenorhabditis</taxon>
    </lineage>
</organism>
<gene>
    <name evidence="1" type="ORF">CAMP_LOCUS11332</name>
</gene>
<proteinExistence type="predicted"/>
<accession>A0A9P1INU1</accession>
<name>A0A9P1INU1_9PELO</name>
<protein>
    <submittedName>
        <fullName evidence="1">Uncharacterized protein</fullName>
    </submittedName>
</protein>
<dbReference type="OrthoDB" id="5782706at2759"/>
<dbReference type="EMBL" id="CANHGI010000004">
    <property type="protein sequence ID" value="CAI5448695.1"/>
    <property type="molecule type" value="Genomic_DNA"/>
</dbReference>
<keyword evidence="2" id="KW-1185">Reference proteome</keyword>
<reference evidence="1" key="1">
    <citation type="submission" date="2022-11" db="EMBL/GenBank/DDBJ databases">
        <authorList>
            <person name="Kikuchi T."/>
        </authorList>
    </citation>
    <scope>NUCLEOTIDE SEQUENCE</scope>
    <source>
        <strain evidence="1">PS1010</strain>
    </source>
</reference>
<evidence type="ECO:0000313" key="2">
    <source>
        <dbReference type="Proteomes" id="UP001152747"/>
    </source>
</evidence>
<dbReference type="AlphaFoldDB" id="A0A9P1INU1"/>
<dbReference type="Proteomes" id="UP001152747">
    <property type="component" value="Unassembled WGS sequence"/>
</dbReference>
<evidence type="ECO:0000313" key="1">
    <source>
        <dbReference type="EMBL" id="CAI5448695.1"/>
    </source>
</evidence>
<comment type="caution">
    <text evidence="1">The sequence shown here is derived from an EMBL/GenBank/DDBJ whole genome shotgun (WGS) entry which is preliminary data.</text>
</comment>